<gene>
    <name evidence="2" type="ORF">PYX00_004416</name>
</gene>
<accession>A0AAW2I563</accession>
<organism evidence="2">
    <name type="scientific">Menopon gallinae</name>
    <name type="common">poultry shaft louse</name>
    <dbReference type="NCBI Taxonomy" id="328185"/>
    <lineage>
        <taxon>Eukaryota</taxon>
        <taxon>Metazoa</taxon>
        <taxon>Ecdysozoa</taxon>
        <taxon>Arthropoda</taxon>
        <taxon>Hexapoda</taxon>
        <taxon>Insecta</taxon>
        <taxon>Pterygota</taxon>
        <taxon>Neoptera</taxon>
        <taxon>Paraneoptera</taxon>
        <taxon>Psocodea</taxon>
        <taxon>Troctomorpha</taxon>
        <taxon>Phthiraptera</taxon>
        <taxon>Amblycera</taxon>
        <taxon>Menoponidae</taxon>
        <taxon>Menopon</taxon>
    </lineage>
</organism>
<proteinExistence type="predicted"/>
<feature type="compositionally biased region" description="Basic and acidic residues" evidence="1">
    <location>
        <begin position="307"/>
        <end position="316"/>
    </location>
</feature>
<feature type="region of interest" description="Disordered" evidence="1">
    <location>
        <begin position="307"/>
        <end position="337"/>
    </location>
</feature>
<reference evidence="2" key="1">
    <citation type="journal article" date="2024" name="Gigascience">
        <title>Chromosome-level genome of the poultry shaft louse Menopon gallinae provides insight into the host-switching and adaptive evolution of parasitic lice.</title>
        <authorList>
            <person name="Xu Y."/>
            <person name="Ma L."/>
            <person name="Liu S."/>
            <person name="Liang Y."/>
            <person name="Liu Q."/>
            <person name="He Z."/>
            <person name="Tian L."/>
            <person name="Duan Y."/>
            <person name="Cai W."/>
            <person name="Li H."/>
            <person name="Song F."/>
        </authorList>
    </citation>
    <scope>NUCLEOTIDE SEQUENCE</scope>
    <source>
        <strain evidence="2">Cailab_2023a</strain>
    </source>
</reference>
<name>A0AAW2I563_9NEOP</name>
<evidence type="ECO:0000313" key="2">
    <source>
        <dbReference type="EMBL" id="KAL0276971.1"/>
    </source>
</evidence>
<feature type="compositionally biased region" description="Polar residues" evidence="1">
    <location>
        <begin position="495"/>
        <end position="506"/>
    </location>
</feature>
<sequence>MVTCGHQFHMGDECDWLISSSAVCPINGNSTATEILKGLIEAHCNTRTEESEKVFGEVREIKNDTNNLDLSFCLESGNEGTEEPNSKMPEFVLEAREMPLEVPHHRKAREESRTGSGYCLSDICDEEESDENQHVDGCPIKWFCRKRTRNGWGPCIVLRRNGEENAKALYDANGKRFRDRIPLEVKIGKINLNKREPFGDFRNMNGIKKHGIENEQEKYKKFEVDPKVAEMQKKRLEAKLNWRPFQENDDQEGSELSYSVSSRDGYLRPRSAFGGKALSILLFPYHHQNCTCGWGTSKERKVPKIRVERASSEKSKKAPIPLEAPHPSKPTRPKTFQATRRVLKSQKRGKRLQVPKQMDVLLETPKNRFGKHSNGPQGVKKPSERIATSKKTEERIRNAQSLTSLYYQLEEKSKSGKVVDEEHLEKMLRELSMEDNIRGIRSILAPGFSIKKKRRKRDTSTSESHWSSDDSFRIICKPVQFSQRRPKSRILSESAKATVTRSKTAS</sequence>
<evidence type="ECO:0000256" key="1">
    <source>
        <dbReference type="SAM" id="MobiDB-lite"/>
    </source>
</evidence>
<protein>
    <submittedName>
        <fullName evidence="2">Uncharacterized protein</fullName>
    </submittedName>
</protein>
<dbReference type="EMBL" id="JARGDH010000002">
    <property type="protein sequence ID" value="KAL0276971.1"/>
    <property type="molecule type" value="Genomic_DNA"/>
</dbReference>
<comment type="caution">
    <text evidence="2">The sequence shown here is derived from an EMBL/GenBank/DDBJ whole genome shotgun (WGS) entry which is preliminary data.</text>
</comment>
<dbReference type="AlphaFoldDB" id="A0AAW2I563"/>
<feature type="region of interest" description="Disordered" evidence="1">
    <location>
        <begin position="366"/>
        <end position="393"/>
    </location>
</feature>
<feature type="region of interest" description="Disordered" evidence="1">
    <location>
        <begin position="481"/>
        <end position="506"/>
    </location>
</feature>